<evidence type="ECO:0000313" key="2">
    <source>
        <dbReference type="Proteomes" id="UP001183824"/>
    </source>
</evidence>
<sequence>MPDNDLTALSEPLDRLGWAEAFLEHYPDAERHAERGLDIARRSGQLHVVPHLLLCLSHVRVQSCRVSSALELADQVEDIARGIGSDQLLAFVLASKAEALVAACPPAIRPL</sequence>
<comment type="caution">
    <text evidence="1">The sequence shown here is derived from an EMBL/GenBank/DDBJ whole genome shotgun (WGS) entry which is preliminary data.</text>
</comment>
<dbReference type="EMBL" id="JAVREZ010000010">
    <property type="protein sequence ID" value="MDT0484032.1"/>
    <property type="molecule type" value="Genomic_DNA"/>
</dbReference>
<proteinExistence type="predicted"/>
<dbReference type="RefSeq" id="WP_311716898.1">
    <property type="nucleotide sequence ID" value="NZ_JAVREZ010000010.1"/>
</dbReference>
<reference evidence="2" key="1">
    <citation type="submission" date="2023-07" db="EMBL/GenBank/DDBJ databases">
        <title>30 novel species of actinomycetes from the DSMZ collection.</title>
        <authorList>
            <person name="Nouioui I."/>
        </authorList>
    </citation>
    <scope>NUCLEOTIDE SEQUENCE [LARGE SCALE GENOMIC DNA]</scope>
    <source>
        <strain evidence="2">DSM 41640</strain>
    </source>
</reference>
<dbReference type="Gene3D" id="1.25.40.10">
    <property type="entry name" value="Tetratricopeptide repeat domain"/>
    <property type="match status" value="1"/>
</dbReference>
<dbReference type="Proteomes" id="UP001183824">
    <property type="component" value="Unassembled WGS sequence"/>
</dbReference>
<name>A0ABU2VGG4_9ACTN</name>
<organism evidence="1 2">
    <name type="scientific">Streptomyces doebereineriae</name>
    <dbReference type="NCBI Taxonomy" id="3075528"/>
    <lineage>
        <taxon>Bacteria</taxon>
        <taxon>Bacillati</taxon>
        <taxon>Actinomycetota</taxon>
        <taxon>Actinomycetes</taxon>
        <taxon>Kitasatosporales</taxon>
        <taxon>Streptomycetaceae</taxon>
        <taxon>Streptomyces</taxon>
    </lineage>
</organism>
<keyword evidence="2" id="KW-1185">Reference proteome</keyword>
<dbReference type="SUPFAM" id="SSF48452">
    <property type="entry name" value="TPR-like"/>
    <property type="match status" value="1"/>
</dbReference>
<dbReference type="InterPro" id="IPR011990">
    <property type="entry name" value="TPR-like_helical_dom_sf"/>
</dbReference>
<evidence type="ECO:0000313" key="1">
    <source>
        <dbReference type="EMBL" id="MDT0484032.1"/>
    </source>
</evidence>
<accession>A0ABU2VGG4</accession>
<protein>
    <submittedName>
        <fullName evidence="1">Uncharacterized protein</fullName>
    </submittedName>
</protein>
<gene>
    <name evidence="1" type="ORF">RNB18_28150</name>
</gene>